<keyword evidence="1" id="KW-1133">Transmembrane helix</keyword>
<keyword evidence="1" id="KW-0472">Membrane</keyword>
<evidence type="ECO:0000313" key="2">
    <source>
        <dbReference type="EMBL" id="MCD7460676.1"/>
    </source>
</evidence>
<dbReference type="Proteomes" id="UP000823775">
    <property type="component" value="Unassembled WGS sequence"/>
</dbReference>
<keyword evidence="1" id="KW-0812">Transmembrane</keyword>
<dbReference type="EMBL" id="JACEIK010000671">
    <property type="protein sequence ID" value="MCD7460676.1"/>
    <property type="molecule type" value="Genomic_DNA"/>
</dbReference>
<sequence length="102" mass="11650">LMSLVQTHIDSLALSVSYGLLLDQKLVNVLVYNDYQDLGVFPLRIVIGSFYYGDFPFIILIMCFIPINCRITAKEVPLQRYPYRPSKTVAANQKLLQRGPIQ</sequence>
<evidence type="ECO:0000256" key="1">
    <source>
        <dbReference type="SAM" id="Phobius"/>
    </source>
</evidence>
<gene>
    <name evidence="2" type="ORF">HAX54_044195</name>
</gene>
<comment type="caution">
    <text evidence="2">The sequence shown here is derived from an EMBL/GenBank/DDBJ whole genome shotgun (WGS) entry which is preliminary data.</text>
</comment>
<accession>A0ABS8SNW7</accession>
<protein>
    <submittedName>
        <fullName evidence="2">Uncharacterized protein</fullName>
    </submittedName>
</protein>
<feature type="non-terminal residue" evidence="2">
    <location>
        <position position="1"/>
    </location>
</feature>
<feature type="transmembrane region" description="Helical" evidence="1">
    <location>
        <begin position="41"/>
        <end position="65"/>
    </location>
</feature>
<keyword evidence="3" id="KW-1185">Reference proteome</keyword>
<evidence type="ECO:0000313" key="3">
    <source>
        <dbReference type="Proteomes" id="UP000823775"/>
    </source>
</evidence>
<reference evidence="2 3" key="1">
    <citation type="journal article" date="2021" name="BMC Genomics">
        <title>Datura genome reveals duplications of psychoactive alkaloid biosynthetic genes and high mutation rate following tissue culture.</title>
        <authorList>
            <person name="Rajewski A."/>
            <person name="Carter-House D."/>
            <person name="Stajich J."/>
            <person name="Litt A."/>
        </authorList>
    </citation>
    <scope>NUCLEOTIDE SEQUENCE [LARGE SCALE GENOMIC DNA]</scope>
    <source>
        <strain evidence="2">AR-01</strain>
    </source>
</reference>
<proteinExistence type="predicted"/>
<name>A0ABS8SNW7_DATST</name>
<organism evidence="2 3">
    <name type="scientific">Datura stramonium</name>
    <name type="common">Jimsonweed</name>
    <name type="synonym">Common thornapple</name>
    <dbReference type="NCBI Taxonomy" id="4076"/>
    <lineage>
        <taxon>Eukaryota</taxon>
        <taxon>Viridiplantae</taxon>
        <taxon>Streptophyta</taxon>
        <taxon>Embryophyta</taxon>
        <taxon>Tracheophyta</taxon>
        <taxon>Spermatophyta</taxon>
        <taxon>Magnoliopsida</taxon>
        <taxon>eudicotyledons</taxon>
        <taxon>Gunneridae</taxon>
        <taxon>Pentapetalae</taxon>
        <taxon>asterids</taxon>
        <taxon>lamiids</taxon>
        <taxon>Solanales</taxon>
        <taxon>Solanaceae</taxon>
        <taxon>Solanoideae</taxon>
        <taxon>Datureae</taxon>
        <taxon>Datura</taxon>
    </lineage>
</organism>